<dbReference type="RefSeq" id="XP_067757131.1">
    <property type="nucleotide sequence ID" value="XM_067900931.1"/>
</dbReference>
<dbReference type="OrthoDB" id="416253at2759"/>
<dbReference type="GO" id="GO:0016491">
    <property type="term" value="F:oxidoreductase activity"/>
    <property type="evidence" value="ECO:0007669"/>
    <property type="project" value="InterPro"/>
</dbReference>
<dbReference type="SUPFAM" id="SSF51430">
    <property type="entry name" value="NAD(P)-linked oxidoreductase"/>
    <property type="match status" value="1"/>
</dbReference>
<dbReference type="GeneID" id="94291008"/>
<name>A0A836IVI0_9TRYP</name>
<keyword evidence="3" id="KW-1185">Reference proteome</keyword>
<organism evidence="2 3">
    <name type="scientific">Porcisia hertigi</name>
    <dbReference type="NCBI Taxonomy" id="2761500"/>
    <lineage>
        <taxon>Eukaryota</taxon>
        <taxon>Discoba</taxon>
        <taxon>Euglenozoa</taxon>
        <taxon>Kinetoplastea</taxon>
        <taxon>Metakinetoplastina</taxon>
        <taxon>Trypanosomatida</taxon>
        <taxon>Trypanosomatidae</taxon>
        <taxon>Leishmaniinae</taxon>
        <taxon>Porcisia</taxon>
    </lineage>
</organism>
<evidence type="ECO:0000313" key="2">
    <source>
        <dbReference type="EMBL" id="KAG5504508.1"/>
    </source>
</evidence>
<dbReference type="PRINTS" id="PR00069">
    <property type="entry name" value="ALDKETRDTASE"/>
</dbReference>
<protein>
    <recommendedName>
        <fullName evidence="1">NADP-dependent oxidoreductase domain-containing protein</fullName>
    </recommendedName>
</protein>
<comment type="caution">
    <text evidence="2">The sequence shown here is derived from an EMBL/GenBank/DDBJ whole genome shotgun (WGS) entry which is preliminary data.</text>
</comment>
<dbReference type="Pfam" id="PF00248">
    <property type="entry name" value="Aldo_ket_red"/>
    <property type="match status" value="1"/>
</dbReference>
<sequence length="373" mass="40891">MSANVLAYRPLGGPVAAITHRIAMRDSHTIPQLGFGTYRMSPSEATDAVAFALSCGYRHVDCAKAYGNEAAVGAALAQALRTRRIRREDLFITSKLWPTDQHPDHVEASCRATLAALQLDYLDLYLIHWPVCMRHTPQWATDEDRYPCNADGTPAIDTSVTLLDTWVEMNRLVDCGLVRSIGLANCTAAHLNSLAKAAAAAQLAHLPVLNQVEQHPGLIDGDLAGCLGSHDMLMAAYCPLGMPTRHTPPGFQSLLDDSLVQSLSEYSGFSPARVLLNWAVDRNNVVIVKSTNPAHIKSNAKAARFALDDRTRLMLDNYRFLVRSFRVMNPVNFSADGSTPFFVAEDVRLERDIHDHVARKTTGAMTAQPPPHS</sequence>
<evidence type="ECO:0000259" key="1">
    <source>
        <dbReference type="Pfam" id="PF00248"/>
    </source>
</evidence>
<dbReference type="InterPro" id="IPR020471">
    <property type="entry name" value="AKR"/>
</dbReference>
<evidence type="ECO:0000313" key="3">
    <source>
        <dbReference type="Proteomes" id="UP000674318"/>
    </source>
</evidence>
<dbReference type="AlphaFoldDB" id="A0A836IVI0"/>
<proteinExistence type="predicted"/>
<dbReference type="EMBL" id="JAFJZO010000023">
    <property type="protein sequence ID" value="KAG5504508.1"/>
    <property type="molecule type" value="Genomic_DNA"/>
</dbReference>
<dbReference type="InterPro" id="IPR018170">
    <property type="entry name" value="Aldo/ket_reductase_CS"/>
</dbReference>
<dbReference type="InterPro" id="IPR023210">
    <property type="entry name" value="NADP_OxRdtase_dom"/>
</dbReference>
<dbReference type="KEGG" id="phet:94291008"/>
<dbReference type="PROSITE" id="PS00798">
    <property type="entry name" value="ALDOKETO_REDUCTASE_1"/>
    <property type="match status" value="1"/>
</dbReference>
<dbReference type="PANTHER" id="PTHR11732">
    <property type="entry name" value="ALDO/KETO REDUCTASE"/>
    <property type="match status" value="1"/>
</dbReference>
<gene>
    <name evidence="2" type="ORF">JKF63_04960</name>
</gene>
<dbReference type="Proteomes" id="UP000674318">
    <property type="component" value="Unassembled WGS sequence"/>
</dbReference>
<dbReference type="CDD" id="cd19071">
    <property type="entry name" value="AKR_AKR1-5-like"/>
    <property type="match status" value="1"/>
</dbReference>
<dbReference type="InterPro" id="IPR036812">
    <property type="entry name" value="NAD(P)_OxRdtase_dom_sf"/>
</dbReference>
<accession>A0A836IVI0</accession>
<dbReference type="FunFam" id="3.20.20.100:FF:000056">
    <property type="entry name" value="Aldo-keto reductase-like protein"/>
    <property type="match status" value="1"/>
</dbReference>
<reference evidence="2 3" key="1">
    <citation type="submission" date="2021-02" db="EMBL/GenBank/DDBJ databases">
        <title>Porcisia hertigi Genome sequencing and assembly.</title>
        <authorList>
            <person name="Almutairi H."/>
            <person name="Gatherer D."/>
        </authorList>
    </citation>
    <scope>NUCLEOTIDE SEQUENCE [LARGE SCALE GENOMIC DNA]</scope>
    <source>
        <strain evidence="2 3">C119</strain>
    </source>
</reference>
<feature type="domain" description="NADP-dependent oxidoreductase" evidence="1">
    <location>
        <begin position="33"/>
        <end position="310"/>
    </location>
</feature>
<dbReference type="Gene3D" id="3.20.20.100">
    <property type="entry name" value="NADP-dependent oxidoreductase domain"/>
    <property type="match status" value="1"/>
</dbReference>